<dbReference type="GO" id="GO:1901135">
    <property type="term" value="P:carbohydrate derivative metabolic process"/>
    <property type="evidence" value="ECO:0007669"/>
    <property type="project" value="InterPro"/>
</dbReference>
<name>A0A7V7UVC5_9BACI</name>
<accession>A0A7V7UVC5</accession>
<dbReference type="InterPro" id="IPR036388">
    <property type="entry name" value="WH-like_DNA-bd_sf"/>
</dbReference>
<dbReference type="PROSITE" id="PS51464">
    <property type="entry name" value="SIS"/>
    <property type="match status" value="1"/>
</dbReference>
<keyword evidence="7" id="KW-1185">Reference proteome</keyword>
<evidence type="ECO:0000259" key="5">
    <source>
        <dbReference type="PROSITE" id="PS51464"/>
    </source>
</evidence>
<dbReference type="SUPFAM" id="SSF53697">
    <property type="entry name" value="SIS domain"/>
    <property type="match status" value="1"/>
</dbReference>
<dbReference type="InterPro" id="IPR000281">
    <property type="entry name" value="HTH_RpiR"/>
</dbReference>
<dbReference type="Gene3D" id="1.10.10.10">
    <property type="entry name" value="Winged helix-like DNA-binding domain superfamily/Winged helix DNA-binding domain"/>
    <property type="match status" value="1"/>
</dbReference>
<dbReference type="InterPro" id="IPR009057">
    <property type="entry name" value="Homeodomain-like_sf"/>
</dbReference>
<dbReference type="PROSITE" id="PS51071">
    <property type="entry name" value="HTH_RPIR"/>
    <property type="match status" value="1"/>
</dbReference>
<protein>
    <submittedName>
        <fullName evidence="6">MurR/RpiR family transcriptional regulator</fullName>
    </submittedName>
</protein>
<gene>
    <name evidence="6" type="ORF">F7732_09790</name>
</gene>
<dbReference type="GO" id="GO:0003677">
    <property type="term" value="F:DNA binding"/>
    <property type="evidence" value="ECO:0007669"/>
    <property type="project" value="UniProtKB-KW"/>
</dbReference>
<sequence length="276" mass="31267">MVDFTKQQLSKSQQIIADYIQKNIDNVPFMNELDISKACGTSVATVSRFWSAVGFQNLKDFKQYIKTAANQVTPASKVEASLRKYENGYTPFMLDSALHYLSDTKKHLADQSFQQSIEKIANADNIHLFGAGSSQSLVSLFAFRLKRFNSNVYTFNSSGHEIFEDMIHMKKGDVLFLFGFVQASVEINVLLDYAKKKEICTILMTDMLVSPLLEQATYTLYTSRGDVGEFHSMVAPIALIESIVVNVGKQMGDQALDKLHELHQIRKDYHDRLPRK</sequence>
<dbReference type="Pfam" id="PF01380">
    <property type="entry name" value="SIS"/>
    <property type="match status" value="1"/>
</dbReference>
<dbReference type="InterPro" id="IPR035472">
    <property type="entry name" value="RpiR-like_SIS"/>
</dbReference>
<dbReference type="OrthoDB" id="370421at2"/>
<keyword evidence="3" id="KW-0804">Transcription</keyword>
<feature type="domain" description="SIS" evidence="5">
    <location>
        <begin position="116"/>
        <end position="249"/>
    </location>
</feature>
<dbReference type="AlphaFoldDB" id="A0A7V7UVC5"/>
<evidence type="ECO:0000256" key="2">
    <source>
        <dbReference type="ARBA" id="ARBA00023125"/>
    </source>
</evidence>
<proteinExistence type="predicted"/>
<dbReference type="InterPro" id="IPR047640">
    <property type="entry name" value="RpiR-like"/>
</dbReference>
<evidence type="ECO:0000259" key="4">
    <source>
        <dbReference type="PROSITE" id="PS51071"/>
    </source>
</evidence>
<feature type="domain" description="HTH rpiR-type" evidence="4">
    <location>
        <begin position="1"/>
        <end position="72"/>
    </location>
</feature>
<reference evidence="6 7" key="1">
    <citation type="journal article" date="2014" name="Arch. Microbiol.">
        <title>Bacillus mesophilum sp. nov., strain IITR-54T, a novel 4-chlorobiphenyl dechlorinating bacterium.</title>
        <authorList>
            <person name="Manickam N."/>
            <person name="Singh N.K."/>
            <person name="Bajaj A."/>
            <person name="Kumar R.M."/>
            <person name="Kaur G."/>
            <person name="Kaur N."/>
            <person name="Bala M."/>
            <person name="Kumar A."/>
            <person name="Mayilraj S."/>
        </authorList>
    </citation>
    <scope>NUCLEOTIDE SEQUENCE [LARGE SCALE GENOMIC DNA]</scope>
    <source>
        <strain evidence="6 7">IITR-54</strain>
    </source>
</reference>
<dbReference type="SUPFAM" id="SSF46689">
    <property type="entry name" value="Homeodomain-like"/>
    <property type="match status" value="1"/>
</dbReference>
<dbReference type="InterPro" id="IPR001347">
    <property type="entry name" value="SIS_dom"/>
</dbReference>
<organism evidence="6 7">
    <name type="scientific">Bacillus mesophilum</name>
    <dbReference type="NCBI Taxonomy" id="1071718"/>
    <lineage>
        <taxon>Bacteria</taxon>
        <taxon>Bacillati</taxon>
        <taxon>Bacillota</taxon>
        <taxon>Bacilli</taxon>
        <taxon>Bacillales</taxon>
        <taxon>Bacillaceae</taxon>
        <taxon>Bacillus</taxon>
    </lineage>
</organism>
<dbReference type="RefSeq" id="WP_151573707.1">
    <property type="nucleotide sequence ID" value="NZ_WBOT01000003.1"/>
</dbReference>
<keyword evidence="2" id="KW-0238">DNA-binding</keyword>
<dbReference type="Gene3D" id="3.40.50.10490">
    <property type="entry name" value="Glucose-6-phosphate isomerase like protein, domain 1"/>
    <property type="match status" value="1"/>
</dbReference>
<dbReference type="GO" id="GO:0097367">
    <property type="term" value="F:carbohydrate derivative binding"/>
    <property type="evidence" value="ECO:0007669"/>
    <property type="project" value="InterPro"/>
</dbReference>
<comment type="caution">
    <text evidence="6">The sequence shown here is derived from an EMBL/GenBank/DDBJ whole genome shotgun (WGS) entry which is preliminary data.</text>
</comment>
<keyword evidence="1" id="KW-0805">Transcription regulation</keyword>
<dbReference type="Proteomes" id="UP000441354">
    <property type="component" value="Unassembled WGS sequence"/>
</dbReference>
<dbReference type="Pfam" id="PF01418">
    <property type="entry name" value="HTH_6"/>
    <property type="match status" value="1"/>
</dbReference>
<dbReference type="InterPro" id="IPR046348">
    <property type="entry name" value="SIS_dom_sf"/>
</dbReference>
<dbReference type="CDD" id="cd05013">
    <property type="entry name" value="SIS_RpiR"/>
    <property type="match status" value="1"/>
</dbReference>
<dbReference type="PANTHER" id="PTHR30514">
    <property type="entry name" value="GLUCOKINASE"/>
    <property type="match status" value="1"/>
</dbReference>
<evidence type="ECO:0000256" key="3">
    <source>
        <dbReference type="ARBA" id="ARBA00023163"/>
    </source>
</evidence>
<dbReference type="GO" id="GO:0003700">
    <property type="term" value="F:DNA-binding transcription factor activity"/>
    <property type="evidence" value="ECO:0007669"/>
    <property type="project" value="InterPro"/>
</dbReference>
<evidence type="ECO:0000256" key="1">
    <source>
        <dbReference type="ARBA" id="ARBA00023015"/>
    </source>
</evidence>
<dbReference type="EMBL" id="WBOT01000003">
    <property type="protein sequence ID" value="KAB2332390.1"/>
    <property type="molecule type" value="Genomic_DNA"/>
</dbReference>
<evidence type="ECO:0000313" key="6">
    <source>
        <dbReference type="EMBL" id="KAB2332390.1"/>
    </source>
</evidence>
<dbReference type="PANTHER" id="PTHR30514:SF18">
    <property type="entry name" value="RPIR-FAMILY TRANSCRIPTIONAL REGULATOR"/>
    <property type="match status" value="1"/>
</dbReference>
<evidence type="ECO:0000313" key="7">
    <source>
        <dbReference type="Proteomes" id="UP000441354"/>
    </source>
</evidence>